<reference evidence="3" key="1">
    <citation type="submission" date="2016-11" db="EMBL/GenBank/DDBJ databases">
        <authorList>
            <person name="Varghese N."/>
            <person name="Submissions S."/>
        </authorList>
    </citation>
    <scope>NUCLEOTIDE SEQUENCE [LARGE SCALE GENOMIC DNA]</scope>
    <source>
        <strain evidence="3">DSM 19729</strain>
    </source>
</reference>
<dbReference type="RefSeq" id="WP_170066897.1">
    <property type="nucleotide sequence ID" value="NZ_FQWO01000010.1"/>
</dbReference>
<dbReference type="EMBL" id="PVUB01000006">
    <property type="protein sequence ID" value="PRZ22808.1"/>
    <property type="molecule type" value="Genomic_DNA"/>
</dbReference>
<reference evidence="1 4" key="3">
    <citation type="submission" date="2018-03" db="EMBL/GenBank/DDBJ databases">
        <title>Genomic Encyclopedia of Archaeal and Bacterial Type Strains, Phase II (KMG-II): from individual species to whole genera.</title>
        <authorList>
            <person name="Goeker M."/>
        </authorList>
    </citation>
    <scope>NUCLEOTIDE SEQUENCE [LARGE SCALE GENOMIC DNA]</scope>
    <source>
        <strain evidence="1 4">DSM 17797</strain>
    </source>
</reference>
<evidence type="ECO:0000313" key="4">
    <source>
        <dbReference type="Proteomes" id="UP000237771"/>
    </source>
</evidence>
<keyword evidence="4" id="KW-1185">Reference proteome</keyword>
<gene>
    <name evidence="1" type="ORF">BC624_10656</name>
    <name evidence="2" type="ORF">SAMN05443373_11066</name>
</gene>
<protein>
    <submittedName>
        <fullName evidence="2">Uncharacterized protein</fullName>
    </submittedName>
</protein>
<dbReference type="EMBL" id="FQWO01000010">
    <property type="protein sequence ID" value="SHH27783.1"/>
    <property type="molecule type" value="Genomic_DNA"/>
</dbReference>
<sequence>MGFCLGDDIPNDSYKRPGHLFTDEKRSIYIEDESNVKGAYDIWWDGSDKKIV</sequence>
<dbReference type="AlphaFoldDB" id="A0A1M5RPJ8"/>
<evidence type="ECO:0000313" key="2">
    <source>
        <dbReference type="EMBL" id="SHH27783.1"/>
    </source>
</evidence>
<organism evidence="2 3">
    <name type="scientific">Flavobacterium granuli</name>
    <dbReference type="NCBI Taxonomy" id="280093"/>
    <lineage>
        <taxon>Bacteria</taxon>
        <taxon>Pseudomonadati</taxon>
        <taxon>Bacteroidota</taxon>
        <taxon>Flavobacteriia</taxon>
        <taxon>Flavobacteriales</taxon>
        <taxon>Flavobacteriaceae</taxon>
        <taxon>Flavobacterium</taxon>
    </lineage>
</organism>
<accession>A0A1M5RPJ8</accession>
<dbReference type="Proteomes" id="UP000237771">
    <property type="component" value="Unassembled WGS sequence"/>
</dbReference>
<evidence type="ECO:0000313" key="3">
    <source>
        <dbReference type="Proteomes" id="UP000184384"/>
    </source>
</evidence>
<reference evidence="2" key="2">
    <citation type="submission" date="2016-11" db="EMBL/GenBank/DDBJ databases">
        <authorList>
            <person name="Jaros S."/>
            <person name="Januszkiewicz K."/>
            <person name="Wedrychowicz H."/>
        </authorList>
    </citation>
    <scope>NUCLEOTIDE SEQUENCE [LARGE SCALE GENOMIC DNA]</scope>
    <source>
        <strain evidence="2">DSM 19729</strain>
    </source>
</reference>
<proteinExistence type="predicted"/>
<dbReference type="STRING" id="280093.SAMN05443373_11066"/>
<name>A0A1M5RPJ8_9FLAO</name>
<dbReference type="Proteomes" id="UP000184384">
    <property type="component" value="Unassembled WGS sequence"/>
</dbReference>
<evidence type="ECO:0000313" key="1">
    <source>
        <dbReference type="EMBL" id="PRZ22808.1"/>
    </source>
</evidence>